<name>A0ABS2P638_9BACI</name>
<sequence length="171" mass="19733">MKWVIIVVLPLAILTLVYYISVIDPNSEGILKLKNSSTEEVEPGAQMNFQETNAAIEEDFTFDMSELAVQNAIHHMSHQKVEADKKWGVLPLTEERVDRLLEVVQHNREDYKHGSIYEEILLKWQNKNFTSVDDDHNAIWELQDGSVGRATGIMSAEEEQEFIEEKFSNRQ</sequence>
<proteinExistence type="predicted"/>
<evidence type="ECO:0000313" key="1">
    <source>
        <dbReference type="EMBL" id="MBM7622424.1"/>
    </source>
</evidence>
<dbReference type="InterPro" id="IPR046208">
    <property type="entry name" value="DUF6241"/>
</dbReference>
<dbReference type="RefSeq" id="WP_204420183.1">
    <property type="nucleotide sequence ID" value="NZ_JAFBED010000019.1"/>
</dbReference>
<evidence type="ECO:0008006" key="3">
    <source>
        <dbReference type="Google" id="ProtNLM"/>
    </source>
</evidence>
<reference evidence="1 2" key="1">
    <citation type="submission" date="2021-01" db="EMBL/GenBank/DDBJ databases">
        <title>Genomic Encyclopedia of Type Strains, Phase IV (KMG-IV): sequencing the most valuable type-strain genomes for metagenomic binning, comparative biology and taxonomic classification.</title>
        <authorList>
            <person name="Goeker M."/>
        </authorList>
    </citation>
    <scope>NUCLEOTIDE SEQUENCE [LARGE SCALE GENOMIC DNA]</scope>
    <source>
        <strain evidence="1 2">DSM 25879</strain>
    </source>
</reference>
<comment type="caution">
    <text evidence="1">The sequence shown here is derived from an EMBL/GenBank/DDBJ whole genome shotgun (WGS) entry which is preliminary data.</text>
</comment>
<dbReference type="Proteomes" id="UP000737402">
    <property type="component" value="Unassembled WGS sequence"/>
</dbReference>
<dbReference type="EMBL" id="JAFBED010000019">
    <property type="protein sequence ID" value="MBM7622424.1"/>
    <property type="molecule type" value="Genomic_DNA"/>
</dbReference>
<protein>
    <recommendedName>
        <fullName evidence="3">PRK06770 family protein</fullName>
    </recommendedName>
</protein>
<organism evidence="1 2">
    <name type="scientific">Sutcliffiella tianshenii</name>
    <dbReference type="NCBI Taxonomy" id="1463404"/>
    <lineage>
        <taxon>Bacteria</taxon>
        <taxon>Bacillati</taxon>
        <taxon>Bacillota</taxon>
        <taxon>Bacilli</taxon>
        <taxon>Bacillales</taxon>
        <taxon>Bacillaceae</taxon>
        <taxon>Sutcliffiella</taxon>
    </lineage>
</organism>
<accession>A0ABS2P638</accession>
<evidence type="ECO:0000313" key="2">
    <source>
        <dbReference type="Proteomes" id="UP000737402"/>
    </source>
</evidence>
<gene>
    <name evidence="1" type="ORF">JOC95_004341</name>
</gene>
<dbReference type="Pfam" id="PF19754">
    <property type="entry name" value="DUF6241"/>
    <property type="match status" value="1"/>
</dbReference>
<keyword evidence="2" id="KW-1185">Reference proteome</keyword>